<dbReference type="RefSeq" id="WP_123847730.1">
    <property type="nucleotide sequence ID" value="NZ_RPDH01000002.1"/>
</dbReference>
<proteinExistence type="inferred from homology"/>
<evidence type="ECO:0000256" key="1">
    <source>
        <dbReference type="ARBA" id="ARBA00004442"/>
    </source>
</evidence>
<protein>
    <submittedName>
        <fullName evidence="8">RagB/SusD family nutrient uptake outer membrane protein</fullName>
    </submittedName>
</protein>
<dbReference type="Pfam" id="PF07980">
    <property type="entry name" value="SusD_RagB"/>
    <property type="match status" value="1"/>
</dbReference>
<comment type="caution">
    <text evidence="8">The sequence shown here is derived from an EMBL/GenBank/DDBJ whole genome shotgun (WGS) entry which is preliminary data.</text>
</comment>
<dbReference type="Gene3D" id="1.25.40.390">
    <property type="match status" value="1"/>
</dbReference>
<keyword evidence="5" id="KW-0998">Cell outer membrane</keyword>
<dbReference type="InterPro" id="IPR012944">
    <property type="entry name" value="SusD_RagB_dom"/>
</dbReference>
<keyword evidence="9" id="KW-1185">Reference proteome</keyword>
<reference evidence="8 9" key="1">
    <citation type="submission" date="2018-11" db="EMBL/GenBank/DDBJ databases">
        <title>Chitinophaga lutea sp.nov., isolate from arsenic contaminated soil.</title>
        <authorList>
            <person name="Zong Y."/>
        </authorList>
    </citation>
    <scope>NUCLEOTIDE SEQUENCE [LARGE SCALE GENOMIC DNA]</scope>
    <source>
        <strain evidence="8 9">ZY74</strain>
    </source>
</reference>
<dbReference type="AlphaFoldDB" id="A0A3N4PLQ8"/>
<evidence type="ECO:0000259" key="6">
    <source>
        <dbReference type="Pfam" id="PF07980"/>
    </source>
</evidence>
<evidence type="ECO:0000259" key="7">
    <source>
        <dbReference type="Pfam" id="PF14322"/>
    </source>
</evidence>
<sequence length="438" mass="48292">MKKYFIYHIAAFIALSACSNKLDVYPDTQIAPDQVTKNNLPLLVNGAKLGLTNNAFYGYFVLPDVMSDDVQTLGLAGYEACNIPVTDNTLTFAYRYPYQCIANANSAINFGEKNLDDAIRPAVGEAYLLRAYAYMLLSDQFGDVGIMLGGENPLSLPERKPVAEVEALIIADLNKAIGYLPDFAGKTLVASKQAAQLLLARLYLNTGKHADAKQLAEAVIASGKFTLEAGKYADMFKYNTSSREMVYAIGETSTSGSNAYGLPNAYGPGGTGQAGSGNTWIDSNMVKSYEDGDVRKTAYLKKKAPNLVNEVYYLMKFPMEITPAYPVCRYSEAYLIVAEAAARAGAVDVTAYNALRSKRGASTRLNSQFATPQDFLNEIEQERRREFTGERMRWNDMRRFGKAVPYLTGLRQPAGHVLMPVPDRMLTLNPNIRQNKDY</sequence>
<evidence type="ECO:0000313" key="9">
    <source>
        <dbReference type="Proteomes" id="UP000278351"/>
    </source>
</evidence>
<accession>A0A3N4PLQ8</accession>
<feature type="domain" description="SusD-like N-terminal" evidence="7">
    <location>
        <begin position="85"/>
        <end position="204"/>
    </location>
</feature>
<dbReference type="OrthoDB" id="5694214at2"/>
<gene>
    <name evidence="8" type="ORF">EGT74_17015</name>
</gene>
<dbReference type="Proteomes" id="UP000278351">
    <property type="component" value="Unassembled WGS sequence"/>
</dbReference>
<evidence type="ECO:0000256" key="2">
    <source>
        <dbReference type="ARBA" id="ARBA00006275"/>
    </source>
</evidence>
<comment type="similarity">
    <text evidence="2">Belongs to the SusD family.</text>
</comment>
<organism evidence="8 9">
    <name type="scientific">Chitinophaga lutea</name>
    <dbReference type="NCBI Taxonomy" id="2488634"/>
    <lineage>
        <taxon>Bacteria</taxon>
        <taxon>Pseudomonadati</taxon>
        <taxon>Bacteroidota</taxon>
        <taxon>Chitinophagia</taxon>
        <taxon>Chitinophagales</taxon>
        <taxon>Chitinophagaceae</taxon>
        <taxon>Chitinophaga</taxon>
    </lineage>
</organism>
<dbReference type="PROSITE" id="PS51257">
    <property type="entry name" value="PROKAR_LIPOPROTEIN"/>
    <property type="match status" value="1"/>
</dbReference>
<evidence type="ECO:0000256" key="4">
    <source>
        <dbReference type="ARBA" id="ARBA00023136"/>
    </source>
</evidence>
<name>A0A3N4PLQ8_9BACT</name>
<keyword evidence="3" id="KW-0732">Signal</keyword>
<evidence type="ECO:0000256" key="3">
    <source>
        <dbReference type="ARBA" id="ARBA00022729"/>
    </source>
</evidence>
<dbReference type="EMBL" id="RPDH01000002">
    <property type="protein sequence ID" value="RPE08735.1"/>
    <property type="molecule type" value="Genomic_DNA"/>
</dbReference>
<evidence type="ECO:0000256" key="5">
    <source>
        <dbReference type="ARBA" id="ARBA00023237"/>
    </source>
</evidence>
<dbReference type="Pfam" id="PF14322">
    <property type="entry name" value="SusD-like_3"/>
    <property type="match status" value="1"/>
</dbReference>
<dbReference type="SUPFAM" id="SSF48452">
    <property type="entry name" value="TPR-like"/>
    <property type="match status" value="1"/>
</dbReference>
<dbReference type="InterPro" id="IPR011990">
    <property type="entry name" value="TPR-like_helical_dom_sf"/>
</dbReference>
<keyword evidence="4" id="KW-0472">Membrane</keyword>
<dbReference type="InterPro" id="IPR033985">
    <property type="entry name" value="SusD-like_N"/>
</dbReference>
<evidence type="ECO:0000313" key="8">
    <source>
        <dbReference type="EMBL" id="RPE08735.1"/>
    </source>
</evidence>
<feature type="domain" description="RagB/SusD" evidence="6">
    <location>
        <begin position="318"/>
        <end position="409"/>
    </location>
</feature>
<dbReference type="GO" id="GO:0009279">
    <property type="term" value="C:cell outer membrane"/>
    <property type="evidence" value="ECO:0007669"/>
    <property type="project" value="UniProtKB-SubCell"/>
</dbReference>
<comment type="subcellular location">
    <subcellularLocation>
        <location evidence="1">Cell outer membrane</location>
    </subcellularLocation>
</comment>